<dbReference type="Gene3D" id="2.60.40.2810">
    <property type="match status" value="2"/>
</dbReference>
<dbReference type="EMBL" id="JAAZQD010000006">
    <property type="protein sequence ID" value="NKZ40112.1"/>
    <property type="molecule type" value="Genomic_DNA"/>
</dbReference>
<dbReference type="Gene3D" id="2.60.40.3440">
    <property type="match status" value="1"/>
</dbReference>
<evidence type="ECO:0000259" key="2">
    <source>
        <dbReference type="PROSITE" id="PS51208"/>
    </source>
</evidence>
<dbReference type="Pfam" id="PF05345">
    <property type="entry name" value="He_PIG"/>
    <property type="match status" value="6"/>
</dbReference>
<dbReference type="SUPFAM" id="SSF103515">
    <property type="entry name" value="Autotransporter"/>
    <property type="match status" value="1"/>
</dbReference>
<feature type="chain" id="PRO_5032503389" evidence="1">
    <location>
        <begin position="44"/>
        <end position="1524"/>
    </location>
</feature>
<dbReference type="GO" id="GO:0005509">
    <property type="term" value="F:calcium ion binding"/>
    <property type="evidence" value="ECO:0007669"/>
    <property type="project" value="InterPro"/>
</dbReference>
<dbReference type="PANTHER" id="PTHR37494:SF1">
    <property type="entry name" value="STAPHYLOCOCCUS AUREUS SURFACE PROTEIN A"/>
    <property type="match status" value="1"/>
</dbReference>
<sequence>MLSSMTDVFRVRTKRSRVSGCMRMFSALLVLFAATMWSGTALANCSAESPINITVDSGATYTIDLTADYNDCAPAGIIMSDPVSTAHGTVTHNNAAPPNYNVQIYYANNGDGATSDTFTFNDGGGYIVTVNVTINPAPISVTPTTVSAGTAGTAYPSTNFTATGGTAPYTYSISTGSLPAGMNLSSNGTLSGTPTVAGTSNFTVQAKDANNLIGTTPSIALTVNAPTIAVTPNSVSDATVGVVYSPVSFTASGGATPYTYSVSAGSLPAGMNLSSNGTLSGTPTEAGPFNFTVQAKDANNFVGSTSSISMTVNAPTITVGPGAISNMQVGVPYSQQFTASGGTQGSGYTFAASGTVPAGLSLSSSGLLSGTPTSATSSASFTVTATDQSTGTGAPFSGSQGYTVSVAAPTLSISPVSGTTLTAATQNSSYSQSFTASGGSTPYNYQVTGGTLPNGLSLSNGGQLSGTPTEAGTFNFTVTATDSSTGTGSPFTVSGSYTLDVQPIVPVANPVTINVPYSSTANVVSTSFSGGTPTSVAVASPASHGTATASGTTITYTPTAGYTGADSFTYTGTNSAGTSAPATVSITVSAPTLAITSSSGGTSLTATVGQSFTQTFTFSGGKAPYQGYSITGIPAGLSVTGFNNTSITISGTPTVSGSFTLAVRGTDSSTGTNAPFTVNQSFALQINAASMSLSPGTLPSATAGTSYNQALTASGGIAPYTYAVTSGALPSGMSLSAAGVLSGTPSAAGTFQFQVTATDSSTGAGSPATASVTYNLTVGAPTIVLTPSTLPNLQQGTAFSQQLSASGGTAPYTYQVTSGSLPTGLTLSSSGLISGTPAAAGPYNFTVTATDATTGSAAPYSGSQAYAVTVGSNPPIVSDDTASTPSQQAVTIPVTSNDSGTINSIALASTPSHGTATVNGTSVVYTPTGTFFGTDTFTYKATGPGGTSAAATVTVTVTALAVPTAKNQSVTVLGGKSVNIDATAGASGGPYTSVAIATLPDVGTATVSGTTITYAAPATASGKHSFTYTLTNAYGTSQPATVAVQINPLPQAPDLSANAMAGTPVTVNLTDKATGGPFTGANLVSISPSTAGNGQIQAASGGGYQLQFTPSSMYSGTVKVVYTLKNAYATSANATVTIHVTARPDPSKDAEVRGLLNAQTDSTRRFARGQLDNFESRLEALHGEGGSQGRFSNSLSFTSASSRMRNNPMNGAMELMPASQMQRRYLMQPADADETPVDTHGASDPNAMHFWVGGAVNFGAQKPGTSVDGIDFNTSGISLGADRRLSSSFVLGAGIGFGHDSSDIGHKGSRSTGNAYSAAFYASYQPAESLYLDALAGYQLLSFDARRYVTANGNLVHGQRDGKQSFGALTLTYEYAGDNGLQVSPYGRLDMASATLDAYTESGDNLYSLYYERQNIDTTTGAAGVRLRRAFKRDFGVLVPMLRIEYRHDFQGDSSAVMRYADLLAGPLYRVNVGSRAQNHTVVGLGLETQTDGGTSFRIEYQSQFDSATRRDQSIQLRFETPFH</sequence>
<accession>A0A846ZQA3</accession>
<name>A0A846ZQA3_9GAMM</name>
<dbReference type="SMART" id="SM00869">
    <property type="entry name" value="Autotransporter"/>
    <property type="match status" value="1"/>
</dbReference>
<dbReference type="PANTHER" id="PTHR37494">
    <property type="entry name" value="HEMAGGLUTININ"/>
    <property type="match status" value="1"/>
</dbReference>
<dbReference type="Gene3D" id="2.60.40.10">
    <property type="entry name" value="Immunoglobulins"/>
    <property type="match status" value="7"/>
</dbReference>
<proteinExistence type="predicted"/>
<dbReference type="GO" id="GO:0016020">
    <property type="term" value="C:membrane"/>
    <property type="evidence" value="ECO:0007669"/>
    <property type="project" value="InterPro"/>
</dbReference>
<dbReference type="Proteomes" id="UP000541636">
    <property type="component" value="Unassembled WGS sequence"/>
</dbReference>
<dbReference type="InterPro" id="IPR036709">
    <property type="entry name" value="Autotransporte_beta_dom_sf"/>
</dbReference>
<feature type="signal peptide" evidence="1">
    <location>
        <begin position="1"/>
        <end position="43"/>
    </location>
</feature>
<dbReference type="SUPFAM" id="SSF49313">
    <property type="entry name" value="Cadherin-like"/>
    <property type="match status" value="7"/>
</dbReference>
<comment type="caution">
    <text evidence="3">The sequence shown here is derived from an EMBL/GenBank/DDBJ whole genome shotgun (WGS) entry which is preliminary data.</text>
</comment>
<reference evidence="3 4" key="1">
    <citation type="journal article" date="2017" name="Int. J. Syst. Evol. Microbiol.">
        <title>Oleiagrimonas citrea sp. nov., a marine bacterium isolated from tidal flat sediment and emended description of the genus Oleiagrimonas Fang et al. 2015 and Oleiagrimonas soli.</title>
        <authorList>
            <person name="Yang S.H."/>
            <person name="Seo H.S."/>
            <person name="Seong C.N."/>
            <person name="Kwon K.K."/>
        </authorList>
    </citation>
    <scope>NUCLEOTIDE SEQUENCE [LARGE SCALE GENOMIC DNA]</scope>
    <source>
        <strain evidence="3 4">MEBiC09124</strain>
    </source>
</reference>
<dbReference type="InterPro" id="IPR005546">
    <property type="entry name" value="Autotransporte_beta"/>
</dbReference>
<organism evidence="3 4">
    <name type="scientific">Oleiagrimonas citrea</name>
    <dbReference type="NCBI Taxonomy" id="1665687"/>
    <lineage>
        <taxon>Bacteria</taxon>
        <taxon>Pseudomonadati</taxon>
        <taxon>Pseudomonadota</taxon>
        <taxon>Gammaproteobacteria</taxon>
        <taxon>Lysobacterales</taxon>
        <taxon>Rhodanobacteraceae</taxon>
        <taxon>Oleiagrimonas</taxon>
    </lineage>
</organism>
<dbReference type="Gene3D" id="2.40.128.130">
    <property type="entry name" value="Autotransporter beta-domain"/>
    <property type="match status" value="1"/>
</dbReference>
<keyword evidence="4" id="KW-1185">Reference proteome</keyword>
<protein>
    <submittedName>
        <fullName evidence="3">Autotransporter domain-containing protein</fullName>
    </submittedName>
</protein>
<feature type="domain" description="Autotransporter" evidence="2">
    <location>
        <begin position="1243"/>
        <end position="1523"/>
    </location>
</feature>
<evidence type="ECO:0000256" key="1">
    <source>
        <dbReference type="SAM" id="SignalP"/>
    </source>
</evidence>
<keyword evidence="1" id="KW-0732">Signal</keyword>
<gene>
    <name evidence="3" type="ORF">HF690_14225</name>
</gene>
<dbReference type="RefSeq" id="WP_168609908.1">
    <property type="nucleotide sequence ID" value="NZ_JAAZQD010000006.1"/>
</dbReference>
<dbReference type="Pfam" id="PF03797">
    <property type="entry name" value="Autotransporter"/>
    <property type="match status" value="1"/>
</dbReference>
<evidence type="ECO:0000313" key="4">
    <source>
        <dbReference type="Proteomes" id="UP000541636"/>
    </source>
</evidence>
<evidence type="ECO:0000313" key="3">
    <source>
        <dbReference type="EMBL" id="NKZ40112.1"/>
    </source>
</evidence>
<dbReference type="InterPro" id="IPR015919">
    <property type="entry name" value="Cadherin-like_sf"/>
</dbReference>
<dbReference type="InterPro" id="IPR013783">
    <property type="entry name" value="Ig-like_fold"/>
</dbReference>
<dbReference type="Pfam" id="PF17963">
    <property type="entry name" value="Big_9"/>
    <property type="match status" value="4"/>
</dbReference>
<dbReference type="PROSITE" id="PS51208">
    <property type="entry name" value="AUTOTRANSPORTER"/>
    <property type="match status" value="1"/>
</dbReference>